<evidence type="ECO:0000256" key="1">
    <source>
        <dbReference type="ARBA" id="ARBA00007789"/>
    </source>
</evidence>
<evidence type="ECO:0000259" key="2">
    <source>
        <dbReference type="Pfam" id="PF00296"/>
    </source>
</evidence>
<dbReference type="PANTHER" id="PTHR30137:SF6">
    <property type="entry name" value="LUCIFERASE-LIKE MONOOXYGENASE"/>
    <property type="match status" value="1"/>
</dbReference>
<comment type="similarity">
    <text evidence="1">To bacterial alkanal monooxygenase alpha and beta chains.</text>
</comment>
<dbReference type="Proteomes" id="UP000035366">
    <property type="component" value="Chromosome"/>
</dbReference>
<reference evidence="3 4" key="1">
    <citation type="journal article" date="2015" name="ISME J.">
        <title>Draft Genome Sequence of Streptomyces incarnatus NRRL8089, which Produces the Nucleoside Antibiotic Sinefungin.</title>
        <authorList>
            <person name="Oshima K."/>
            <person name="Hattori M."/>
            <person name="Shimizu H."/>
            <person name="Fukuda K."/>
            <person name="Nemoto M."/>
            <person name="Inagaki K."/>
            <person name="Tamura T."/>
        </authorList>
    </citation>
    <scope>NUCLEOTIDE SEQUENCE [LARGE SCALE GENOMIC DNA]</scope>
    <source>
        <strain evidence="3 4">NRRL 8089</strain>
    </source>
</reference>
<gene>
    <name evidence="3" type="ORF">ABB07_01790</name>
</gene>
<dbReference type="RefSeq" id="WP_208896910.1">
    <property type="nucleotide sequence ID" value="NZ_CP011497.1"/>
</dbReference>
<evidence type="ECO:0000313" key="4">
    <source>
        <dbReference type="Proteomes" id="UP000035366"/>
    </source>
</evidence>
<dbReference type="Pfam" id="PF00296">
    <property type="entry name" value="Bac_luciferase"/>
    <property type="match status" value="1"/>
</dbReference>
<dbReference type="InterPro" id="IPR050766">
    <property type="entry name" value="Bact_Lucif_Oxidored"/>
</dbReference>
<dbReference type="SUPFAM" id="SSF51679">
    <property type="entry name" value="Bacterial luciferase-like"/>
    <property type="match status" value="1"/>
</dbReference>
<dbReference type="CDD" id="cd00347">
    <property type="entry name" value="Flavin_utilizing_monoxygenases"/>
    <property type="match status" value="2"/>
</dbReference>
<proteinExistence type="predicted"/>
<organism evidence="3 4">
    <name type="scientific">Streptomyces incarnatus</name>
    <dbReference type="NCBI Taxonomy" id="665007"/>
    <lineage>
        <taxon>Bacteria</taxon>
        <taxon>Bacillati</taxon>
        <taxon>Actinomycetota</taxon>
        <taxon>Actinomycetes</taxon>
        <taxon>Kitasatosporales</taxon>
        <taxon>Streptomycetaceae</taxon>
        <taxon>Streptomyces</taxon>
    </lineage>
</organism>
<accession>A0ABM5TCV2</accession>
<dbReference type="PANTHER" id="PTHR30137">
    <property type="entry name" value="LUCIFERASE-LIKE MONOOXYGENASE"/>
    <property type="match status" value="1"/>
</dbReference>
<name>A0ABM5TCV2_9ACTN</name>
<dbReference type="EMBL" id="CP011497">
    <property type="protein sequence ID" value="AKJ08810.1"/>
    <property type="molecule type" value="Genomic_DNA"/>
</dbReference>
<dbReference type="NCBIfam" id="TIGR03558">
    <property type="entry name" value="oxido_grp_1"/>
    <property type="match status" value="1"/>
</dbReference>
<keyword evidence="4" id="KW-1185">Reference proteome</keyword>
<dbReference type="InterPro" id="IPR011251">
    <property type="entry name" value="Luciferase-like_dom"/>
</dbReference>
<feature type="domain" description="Luciferase-like" evidence="2">
    <location>
        <begin position="13"/>
        <end position="307"/>
    </location>
</feature>
<evidence type="ECO:0000313" key="3">
    <source>
        <dbReference type="EMBL" id="AKJ08810.1"/>
    </source>
</evidence>
<dbReference type="Gene3D" id="3.20.20.30">
    <property type="entry name" value="Luciferase-like domain"/>
    <property type="match status" value="1"/>
</dbReference>
<sequence>MTALSVLDQGPVRVGGAPGHALHDALELARVVEELGYRRYWVAEHHSTAMMGTSAPEILIGHLAAHTTRLRLGTGGMMLPNHRPLHLAEQFRTLNALYPGRIDLGVGRSSGTGDETTAAALGWSRERSDRFEELLAELLGHGGLRPLPAEHPYATLRAVPVEVPLPPVHVLGSSVSSAERAARAGLPYAFFAAYVNPDVAVTALRRYREAFVPHTPDARPHAVLALRVWAGEDDEHAHRIAAPAKLAVLQILTGQDPRLVPEETALAHRPTEAERAVAAPLDQRSDVIGGPDTVRERLEALTEASGADEIMALTNTYDPGERRASYRRLAEALRITPAVAAHPPRTV</sequence>
<dbReference type="InterPro" id="IPR036661">
    <property type="entry name" value="Luciferase-like_sf"/>
</dbReference>
<protein>
    <submittedName>
        <fullName evidence="3">Luciferase</fullName>
    </submittedName>
</protein>
<dbReference type="InterPro" id="IPR019949">
    <property type="entry name" value="CmoO-like"/>
</dbReference>